<dbReference type="AlphaFoldDB" id="A0A936YXS9"/>
<reference evidence="3 4" key="1">
    <citation type="journal article" date="2017" name="Int. J. Syst. Evol. Microbiol.">
        <title>Ramlibacter monticola sp. nov., isolated from forest soil.</title>
        <authorList>
            <person name="Chaudhary D.K."/>
            <person name="Kim J."/>
        </authorList>
    </citation>
    <scope>NUCLEOTIDE SEQUENCE [LARGE SCALE GENOMIC DNA]</scope>
    <source>
        <strain evidence="3 4">KACC 19175</strain>
    </source>
</reference>
<evidence type="ECO:0000256" key="2">
    <source>
        <dbReference type="SAM" id="SignalP"/>
    </source>
</evidence>
<dbReference type="PANTHER" id="PTHR33376">
    <property type="match status" value="1"/>
</dbReference>
<keyword evidence="4" id="KW-1185">Reference proteome</keyword>
<proteinExistence type="predicted"/>
<dbReference type="RefSeq" id="WP_201672634.1">
    <property type="nucleotide sequence ID" value="NZ_JAEQNE010000001.1"/>
</dbReference>
<dbReference type="SUPFAM" id="SSF53850">
    <property type="entry name" value="Periplasmic binding protein-like II"/>
    <property type="match status" value="1"/>
</dbReference>
<evidence type="ECO:0000313" key="3">
    <source>
        <dbReference type="EMBL" id="MBL0390056.1"/>
    </source>
</evidence>
<comment type="caution">
    <text evidence="3">The sequence shown here is derived from an EMBL/GenBank/DDBJ whole genome shotgun (WGS) entry which is preliminary data.</text>
</comment>
<sequence length="344" mass="37248">MKRRELICGAAGAAASGLAGLALPALAQGALKSEYRMSSVLPPAFAWGRAAETWARLMREGGQGRMNVKAYPGASLVQGDATRELTALRQGAIDLVCGSPSNWSGTARELGCFSLPFLFPDHKALDAVLNNSAFVSQYFDAVRRAGLEPLALGETGFRQLSNSKRPVHSPADLKGMKLRLPPSPMMSDTFQELGANPTVMSWADAQPALASGAVDGCENPMELFFASKMNMLGQKYVTKWNYMNEVLLFAVSRSTWEGLGKDERALLRDSAQAAAKAQIAEVRKFFAEDLRQAAAVNVAVYEPTPAQLQEFTVSTRRSYARWKAQISPTLVGAIEQIVQNSRKA</sequence>
<dbReference type="InterPro" id="IPR038404">
    <property type="entry name" value="TRAP_DctP_sf"/>
</dbReference>
<dbReference type="Pfam" id="PF03480">
    <property type="entry name" value="DctP"/>
    <property type="match status" value="1"/>
</dbReference>
<feature type="chain" id="PRO_5037373639" evidence="2">
    <location>
        <begin position="28"/>
        <end position="344"/>
    </location>
</feature>
<dbReference type="NCBIfam" id="NF037995">
    <property type="entry name" value="TRAP_S1"/>
    <property type="match status" value="1"/>
</dbReference>
<gene>
    <name evidence="3" type="primary">dctP</name>
    <name evidence="3" type="ORF">JJ685_02760</name>
</gene>
<name>A0A936YXS9_9BURK</name>
<keyword evidence="1 2" id="KW-0732">Signal</keyword>
<dbReference type="Gene3D" id="3.40.190.170">
    <property type="entry name" value="Bacterial extracellular solute-binding protein, family 7"/>
    <property type="match status" value="1"/>
</dbReference>
<organism evidence="3 4">
    <name type="scientific">Ramlibacter monticola</name>
    <dbReference type="NCBI Taxonomy" id="1926872"/>
    <lineage>
        <taxon>Bacteria</taxon>
        <taxon>Pseudomonadati</taxon>
        <taxon>Pseudomonadota</taxon>
        <taxon>Betaproteobacteria</taxon>
        <taxon>Burkholderiales</taxon>
        <taxon>Comamonadaceae</taxon>
        <taxon>Ramlibacter</taxon>
    </lineage>
</organism>
<evidence type="ECO:0000313" key="4">
    <source>
        <dbReference type="Proteomes" id="UP000599109"/>
    </source>
</evidence>
<feature type="signal peptide" evidence="2">
    <location>
        <begin position="1"/>
        <end position="27"/>
    </location>
</feature>
<dbReference type="Proteomes" id="UP000599109">
    <property type="component" value="Unassembled WGS sequence"/>
</dbReference>
<evidence type="ECO:0000256" key="1">
    <source>
        <dbReference type="ARBA" id="ARBA00022729"/>
    </source>
</evidence>
<accession>A0A936YXS9</accession>
<dbReference type="PANTHER" id="PTHR33376:SF4">
    <property type="entry name" value="SIALIC ACID-BINDING PERIPLASMIC PROTEIN SIAP"/>
    <property type="match status" value="1"/>
</dbReference>
<dbReference type="EMBL" id="JAEQNE010000001">
    <property type="protein sequence ID" value="MBL0390056.1"/>
    <property type="molecule type" value="Genomic_DNA"/>
</dbReference>
<dbReference type="GO" id="GO:0055085">
    <property type="term" value="P:transmembrane transport"/>
    <property type="evidence" value="ECO:0007669"/>
    <property type="project" value="InterPro"/>
</dbReference>
<dbReference type="InterPro" id="IPR018389">
    <property type="entry name" value="DctP_fam"/>
</dbReference>
<protein>
    <submittedName>
        <fullName evidence="3">TRAP transporter substrate-binding protein DctP</fullName>
    </submittedName>
</protein>